<feature type="domain" description="Transposase IS701-like DDE" evidence="1">
    <location>
        <begin position="35"/>
        <end position="259"/>
    </location>
</feature>
<keyword evidence="3" id="KW-1185">Reference proteome</keyword>
<name>A0ABZ1JE26_9ACTN</name>
<sequence length="399" mass="44071">MDGTHATTNASSPSRDTTYAVNSELTLERYSSTIFQSLRRTDQRKWAHAYLQGLLVTTGKKSVRRLATSISRDPSVVQSLRQFVSLSPWDFDEVMEELTRWVKAHRPEPVWSISRAVLPKRGDRSVGVNRYFDPSSGRTLNCQLGLGSFLSVGGSQLPVDWCLHLSTAWTQDPERRREARIPESEQYQPLWAHALRLVDRLSARTGSTSSVVLVDMSDEPDVGHLLHGLSRRRRDFVVAVPPHLAVLPAGESAPAPVSARTLLAAQSLERAVVPLPGGKQRATHLQTSLVHLTGGSQGSSPGAPYRLFTEVVPARTPVPLWLTSLVHSTLADTGSIAALYPGTMDAIDSMEQDIGLLDFEGRSFPGWYHHMALVSAAYTYRRLHERTAAPSHHTARRVP</sequence>
<proteinExistence type="predicted"/>
<dbReference type="Proteomes" id="UP001432166">
    <property type="component" value="Chromosome"/>
</dbReference>
<gene>
    <name evidence="2" type="ORF">OG288_10015</name>
</gene>
<dbReference type="PANTHER" id="PTHR33627:SF1">
    <property type="entry name" value="TRANSPOSASE"/>
    <property type="match status" value="1"/>
</dbReference>
<protein>
    <submittedName>
        <fullName evidence="2">Transposase</fullName>
    </submittedName>
</protein>
<dbReference type="EMBL" id="CP108133">
    <property type="protein sequence ID" value="WTP48596.1"/>
    <property type="molecule type" value="Genomic_DNA"/>
</dbReference>
<dbReference type="InterPro" id="IPR039365">
    <property type="entry name" value="IS701-like"/>
</dbReference>
<evidence type="ECO:0000313" key="2">
    <source>
        <dbReference type="EMBL" id="WTP48596.1"/>
    </source>
</evidence>
<evidence type="ECO:0000259" key="1">
    <source>
        <dbReference type="Pfam" id="PF13546"/>
    </source>
</evidence>
<accession>A0ABZ1JE26</accession>
<organism evidence="2 3">
    <name type="scientific">Streptomyces tauricus</name>
    <dbReference type="NCBI Taxonomy" id="68274"/>
    <lineage>
        <taxon>Bacteria</taxon>
        <taxon>Bacillati</taxon>
        <taxon>Actinomycetota</taxon>
        <taxon>Actinomycetes</taxon>
        <taxon>Kitasatosporales</taxon>
        <taxon>Streptomycetaceae</taxon>
        <taxon>Streptomyces</taxon>
        <taxon>Streptomyces aurantiacus group</taxon>
    </lineage>
</organism>
<dbReference type="Pfam" id="PF13546">
    <property type="entry name" value="DDE_5"/>
    <property type="match status" value="1"/>
</dbReference>
<evidence type="ECO:0000313" key="3">
    <source>
        <dbReference type="Proteomes" id="UP001432166"/>
    </source>
</evidence>
<dbReference type="PANTHER" id="PTHR33627">
    <property type="entry name" value="TRANSPOSASE"/>
    <property type="match status" value="1"/>
</dbReference>
<dbReference type="InterPro" id="IPR038721">
    <property type="entry name" value="IS701-like_DDE_dom"/>
</dbReference>
<reference evidence="2" key="1">
    <citation type="submission" date="2022-10" db="EMBL/GenBank/DDBJ databases">
        <title>The complete genomes of actinobacterial strains from the NBC collection.</title>
        <authorList>
            <person name="Joergensen T.S."/>
            <person name="Alvarez Arevalo M."/>
            <person name="Sterndorff E.B."/>
            <person name="Faurdal D."/>
            <person name="Vuksanovic O."/>
            <person name="Mourched A.-S."/>
            <person name="Charusanti P."/>
            <person name="Shaw S."/>
            <person name="Blin K."/>
            <person name="Weber T."/>
        </authorList>
    </citation>
    <scope>NUCLEOTIDE SEQUENCE</scope>
    <source>
        <strain evidence="2">NBC_00189</strain>
    </source>
</reference>